<comment type="caution">
    <text evidence="2">The sequence shown here is derived from an EMBL/GenBank/DDBJ whole genome shotgun (WGS) entry which is preliminary data.</text>
</comment>
<gene>
    <name evidence="2" type="ORF">D9Q98_010195</name>
</gene>
<evidence type="ECO:0000256" key="1">
    <source>
        <dbReference type="SAM" id="MobiDB-lite"/>
    </source>
</evidence>
<dbReference type="InterPro" id="IPR045140">
    <property type="entry name" value="SHCBP1-like"/>
</dbReference>
<reference evidence="2" key="2">
    <citation type="submission" date="2020-11" db="EMBL/GenBank/DDBJ databases">
        <authorList>
            <person name="Cecchin M."/>
            <person name="Marcolungo L."/>
            <person name="Rossato M."/>
            <person name="Girolomoni L."/>
            <person name="Cosentino E."/>
            <person name="Cuine S."/>
            <person name="Li-Beisson Y."/>
            <person name="Delledonne M."/>
            <person name="Ballottari M."/>
        </authorList>
    </citation>
    <scope>NUCLEOTIDE SEQUENCE</scope>
    <source>
        <strain evidence="2">211/11P</strain>
        <tissue evidence="2">Whole cell</tissue>
    </source>
</reference>
<organism evidence="2 3">
    <name type="scientific">Chlorella vulgaris</name>
    <name type="common">Green alga</name>
    <dbReference type="NCBI Taxonomy" id="3077"/>
    <lineage>
        <taxon>Eukaryota</taxon>
        <taxon>Viridiplantae</taxon>
        <taxon>Chlorophyta</taxon>
        <taxon>core chlorophytes</taxon>
        <taxon>Trebouxiophyceae</taxon>
        <taxon>Chlorellales</taxon>
        <taxon>Chlorellaceae</taxon>
        <taxon>Chlorella clade</taxon>
        <taxon>Chlorella</taxon>
    </lineage>
</organism>
<feature type="region of interest" description="Disordered" evidence="1">
    <location>
        <begin position="61"/>
        <end position="98"/>
    </location>
</feature>
<protein>
    <recommendedName>
        <fullName evidence="4">F-box SKIP5</fullName>
    </recommendedName>
</protein>
<dbReference type="InterPro" id="IPR011050">
    <property type="entry name" value="Pectin_lyase_fold/virulence"/>
</dbReference>
<dbReference type="OrthoDB" id="549243at2759"/>
<dbReference type="PANTHER" id="PTHR14695">
    <property type="entry name" value="SHC SH2-DOMAIN BINDING PROTEIN 1-RELATED"/>
    <property type="match status" value="1"/>
</dbReference>
<evidence type="ECO:0000313" key="3">
    <source>
        <dbReference type="Proteomes" id="UP001055712"/>
    </source>
</evidence>
<dbReference type="CDD" id="cd22163">
    <property type="entry name" value="F-box_AtSKIP5-like"/>
    <property type="match status" value="1"/>
</dbReference>
<dbReference type="PANTHER" id="PTHR14695:SF4">
    <property type="entry name" value="PROTEIN NESSUN DORMA"/>
    <property type="match status" value="1"/>
</dbReference>
<dbReference type="Proteomes" id="UP001055712">
    <property type="component" value="Unassembled WGS sequence"/>
</dbReference>
<dbReference type="EMBL" id="SIDB01000008">
    <property type="protein sequence ID" value="KAI3429884.1"/>
    <property type="molecule type" value="Genomic_DNA"/>
</dbReference>
<dbReference type="SUPFAM" id="SSF81383">
    <property type="entry name" value="F-box domain"/>
    <property type="match status" value="1"/>
</dbReference>
<dbReference type="SUPFAM" id="SSF51126">
    <property type="entry name" value="Pectin lyase-like"/>
    <property type="match status" value="1"/>
</dbReference>
<evidence type="ECO:0008006" key="4">
    <source>
        <dbReference type="Google" id="ProtNLM"/>
    </source>
</evidence>
<name>A0A9D4TN20_CHLVU</name>
<keyword evidence="3" id="KW-1185">Reference proteome</keyword>
<proteinExistence type="predicted"/>
<accession>A0A9D4TN20</accession>
<feature type="region of interest" description="Disordered" evidence="1">
    <location>
        <begin position="432"/>
        <end position="469"/>
    </location>
</feature>
<dbReference type="AlphaFoldDB" id="A0A9D4TN20"/>
<reference evidence="2" key="1">
    <citation type="journal article" date="2019" name="Plant J.">
        <title>Chlorella vulgaris genome assembly and annotation reveals the molecular basis for metabolic acclimation to high light conditions.</title>
        <authorList>
            <person name="Cecchin M."/>
            <person name="Marcolungo L."/>
            <person name="Rossato M."/>
            <person name="Girolomoni L."/>
            <person name="Cosentino E."/>
            <person name="Cuine S."/>
            <person name="Li-Beisson Y."/>
            <person name="Delledonne M."/>
            <person name="Ballottari M."/>
        </authorList>
    </citation>
    <scope>NUCLEOTIDE SEQUENCE</scope>
    <source>
        <strain evidence="2">211/11P</strain>
    </source>
</reference>
<feature type="region of interest" description="Disordered" evidence="1">
    <location>
        <begin position="233"/>
        <end position="253"/>
    </location>
</feature>
<dbReference type="InterPro" id="IPR036047">
    <property type="entry name" value="F-box-like_dom_sf"/>
</dbReference>
<evidence type="ECO:0000313" key="2">
    <source>
        <dbReference type="EMBL" id="KAI3429884.1"/>
    </source>
</evidence>
<sequence length="499" mass="51284">MQRAPQLCDLDDNLLVLCFSHLTPLPDLFSIAASCRRFRDLALDRRTWLYVYGTHAAAFLTTTPSRPPRRHERTPPPDRQPSSLPRTGSAPAGEAGTDGHHHWYREHFSSLAAAVAASRPGDTILLEAGAAPHLLPAPVVIHHPVHILGGGITAEGCLLEGPLGLEALIDFRASGRLANLTLRSTSGACVAHTCGRLTVQGCTLECDARGLPHLVAPLLTRAVSWQQPPLPSAAAASASSTQPAAPSAGPAATPTAAPAVAAMLLAGRKRPAPGAPTDAGAAAAKAGGTCTAEEVPGGEGVRAWRRAAEAAAGAGVLSVVETRVKARGSAVELRGSGRLSQVRAIYSYGHALIWLEVDSADTVARGARSSRGSSSGALAAAGQAPAEALCSSFQAPETPLPVTPLPSWAARAASSGFDAAAFQRRAQQFAGVSPAAPTAAGQGEQQAVEDGSHNSSSSRMEQKAEQWCQQHHAALVPVPVAVPEVAAAAPRASPPPQDH</sequence>
<dbReference type="Gene3D" id="1.20.1280.50">
    <property type="match status" value="1"/>
</dbReference>